<dbReference type="Gene3D" id="6.10.340.10">
    <property type="match status" value="1"/>
</dbReference>
<evidence type="ECO:0000256" key="3">
    <source>
        <dbReference type="ARBA" id="ARBA00012438"/>
    </source>
</evidence>
<comment type="catalytic activity">
    <reaction evidence="1">
        <text>ATP + protein L-histidine = ADP + protein N-phospho-L-histidine.</text>
        <dbReference type="EC" id="2.7.13.3"/>
    </reaction>
</comment>
<keyword evidence="4" id="KW-0597">Phosphoprotein</keyword>
<keyword evidence="9" id="KW-0902">Two-component regulatory system</keyword>
<reference evidence="14" key="1">
    <citation type="submission" date="2018-05" db="EMBL/GenBank/DDBJ databases">
        <authorList>
            <person name="Lanie J.A."/>
            <person name="Ng W.-L."/>
            <person name="Kazmierczak K.M."/>
            <person name="Andrzejewski T.M."/>
            <person name="Davidsen T.M."/>
            <person name="Wayne K.J."/>
            <person name="Tettelin H."/>
            <person name="Glass J.I."/>
            <person name="Rusch D."/>
            <person name="Podicherti R."/>
            <person name="Tsui H.-C.T."/>
            <person name="Winkler M.E."/>
        </authorList>
    </citation>
    <scope>NUCLEOTIDE SEQUENCE</scope>
</reference>
<gene>
    <name evidence="14" type="ORF">METZ01_LOCUS3924</name>
</gene>
<evidence type="ECO:0000256" key="5">
    <source>
        <dbReference type="ARBA" id="ARBA00022679"/>
    </source>
</evidence>
<dbReference type="InterPro" id="IPR003660">
    <property type="entry name" value="HAMP_dom"/>
</dbReference>
<name>A0A381N8X4_9ZZZZ</name>
<dbReference type="Pfam" id="PF00512">
    <property type="entry name" value="HisKA"/>
    <property type="match status" value="1"/>
</dbReference>
<comment type="subcellular location">
    <subcellularLocation>
        <location evidence="2">Membrane</location>
    </subcellularLocation>
</comment>
<keyword evidence="10 11" id="KW-0472">Membrane</keyword>
<evidence type="ECO:0000256" key="6">
    <source>
        <dbReference type="ARBA" id="ARBA00022692"/>
    </source>
</evidence>
<dbReference type="PANTHER" id="PTHR45436:SF5">
    <property type="entry name" value="SENSOR HISTIDINE KINASE TRCS"/>
    <property type="match status" value="1"/>
</dbReference>
<dbReference type="SUPFAM" id="SSF47384">
    <property type="entry name" value="Homodimeric domain of signal transducing histidine kinase"/>
    <property type="match status" value="1"/>
</dbReference>
<evidence type="ECO:0000256" key="10">
    <source>
        <dbReference type="ARBA" id="ARBA00023136"/>
    </source>
</evidence>
<evidence type="ECO:0000256" key="8">
    <source>
        <dbReference type="ARBA" id="ARBA00022989"/>
    </source>
</evidence>
<dbReference type="GO" id="GO:0000155">
    <property type="term" value="F:phosphorelay sensor kinase activity"/>
    <property type="evidence" value="ECO:0007669"/>
    <property type="project" value="InterPro"/>
</dbReference>
<dbReference type="SUPFAM" id="SSF158472">
    <property type="entry name" value="HAMP domain-like"/>
    <property type="match status" value="1"/>
</dbReference>
<dbReference type="PROSITE" id="PS50109">
    <property type="entry name" value="HIS_KIN"/>
    <property type="match status" value="1"/>
</dbReference>
<dbReference type="InterPro" id="IPR036097">
    <property type="entry name" value="HisK_dim/P_sf"/>
</dbReference>
<dbReference type="InterPro" id="IPR005467">
    <property type="entry name" value="His_kinase_dom"/>
</dbReference>
<dbReference type="InterPro" id="IPR050428">
    <property type="entry name" value="TCS_sensor_his_kinase"/>
</dbReference>
<dbReference type="AlphaFoldDB" id="A0A381N8X4"/>
<organism evidence="14">
    <name type="scientific">marine metagenome</name>
    <dbReference type="NCBI Taxonomy" id="408172"/>
    <lineage>
        <taxon>unclassified sequences</taxon>
        <taxon>metagenomes</taxon>
        <taxon>ecological metagenomes</taxon>
    </lineage>
</organism>
<evidence type="ECO:0000256" key="2">
    <source>
        <dbReference type="ARBA" id="ARBA00004370"/>
    </source>
</evidence>
<evidence type="ECO:0000259" key="13">
    <source>
        <dbReference type="PROSITE" id="PS50885"/>
    </source>
</evidence>
<proteinExistence type="predicted"/>
<dbReference type="CDD" id="cd00082">
    <property type="entry name" value="HisKA"/>
    <property type="match status" value="1"/>
</dbReference>
<dbReference type="PROSITE" id="PS50885">
    <property type="entry name" value="HAMP"/>
    <property type="match status" value="1"/>
</dbReference>
<feature type="domain" description="HAMP" evidence="13">
    <location>
        <begin position="186"/>
        <end position="238"/>
    </location>
</feature>
<dbReference type="SMART" id="SM00387">
    <property type="entry name" value="HATPase_c"/>
    <property type="match status" value="1"/>
</dbReference>
<dbReference type="InterPro" id="IPR036890">
    <property type="entry name" value="HATPase_C_sf"/>
</dbReference>
<dbReference type="CDD" id="cd06225">
    <property type="entry name" value="HAMP"/>
    <property type="match status" value="1"/>
</dbReference>
<dbReference type="EMBL" id="UINC01000204">
    <property type="protein sequence ID" value="SUZ51070.1"/>
    <property type="molecule type" value="Genomic_DNA"/>
</dbReference>
<evidence type="ECO:0000256" key="4">
    <source>
        <dbReference type="ARBA" id="ARBA00022553"/>
    </source>
</evidence>
<evidence type="ECO:0000256" key="1">
    <source>
        <dbReference type="ARBA" id="ARBA00000085"/>
    </source>
</evidence>
<dbReference type="SUPFAM" id="SSF55874">
    <property type="entry name" value="ATPase domain of HSP90 chaperone/DNA topoisomerase II/histidine kinase"/>
    <property type="match status" value="1"/>
</dbReference>
<dbReference type="PRINTS" id="PR00344">
    <property type="entry name" value="BCTRLSENSOR"/>
</dbReference>
<keyword evidence="7" id="KW-0418">Kinase</keyword>
<evidence type="ECO:0000259" key="12">
    <source>
        <dbReference type="PROSITE" id="PS50109"/>
    </source>
</evidence>
<dbReference type="EC" id="2.7.13.3" evidence="3"/>
<protein>
    <recommendedName>
        <fullName evidence="3">histidine kinase</fullName>
        <ecNumber evidence="3">2.7.13.3</ecNumber>
    </recommendedName>
</protein>
<dbReference type="Pfam" id="PF02518">
    <property type="entry name" value="HATPase_c"/>
    <property type="match status" value="1"/>
</dbReference>
<feature type="transmembrane region" description="Helical" evidence="11">
    <location>
        <begin position="162"/>
        <end position="184"/>
    </location>
</feature>
<dbReference type="InterPro" id="IPR004358">
    <property type="entry name" value="Sig_transdc_His_kin-like_C"/>
</dbReference>
<dbReference type="SMART" id="SM00388">
    <property type="entry name" value="HisKA"/>
    <property type="match status" value="1"/>
</dbReference>
<dbReference type="Pfam" id="PF00672">
    <property type="entry name" value="HAMP"/>
    <property type="match status" value="1"/>
</dbReference>
<dbReference type="GO" id="GO:0005886">
    <property type="term" value="C:plasma membrane"/>
    <property type="evidence" value="ECO:0007669"/>
    <property type="project" value="TreeGrafter"/>
</dbReference>
<accession>A0A381N8X4</accession>
<feature type="domain" description="Histidine kinase" evidence="12">
    <location>
        <begin position="246"/>
        <end position="458"/>
    </location>
</feature>
<evidence type="ECO:0000256" key="9">
    <source>
        <dbReference type="ARBA" id="ARBA00023012"/>
    </source>
</evidence>
<feature type="transmembrane region" description="Helical" evidence="11">
    <location>
        <begin position="12"/>
        <end position="36"/>
    </location>
</feature>
<keyword evidence="6 11" id="KW-0812">Transmembrane</keyword>
<evidence type="ECO:0000256" key="11">
    <source>
        <dbReference type="SAM" id="Phobius"/>
    </source>
</evidence>
<sequence length="461" mass="49935">MTDDTTRLGLGAQISVIFAIGGLFISVLLGGMTLLLTRQQLLDSREDAAAAMAVSNATRLSNQLTPDSSIEDLPTIVDSLTRIEGGQRIIRLADDWLLAPELDRADLPELLVARLADRRSGQMLARVRGEPRFVVGIPLVAFDADYYTISDLSEVERTLGDLRFVLLGTGAVTTILAALLGSWASRRTLRPLRRVREAAEAIAGGRLDTRLGAQADPDLDRLSDSFNEMARALEGRIQRDARFASDVSHELRSPLTTLMAGVGVLESRRGELSERSQTALDLLVADLERFNRLVNDLLEISGFDAGMAALDLAEVDIARFLEATAQGTGRVPLRLPDDSSSIVIVADKRRLARVMSNLLDNAERYGGGATAMALEHDESLRIIVEDEGAGVPVREREAIFERFSRGSAGGRRTDDGGTGLGLSLVVEDLRLHGGRVWVEDRPDGRPGARFVLELPLPGEGA</sequence>
<dbReference type="CDD" id="cd00075">
    <property type="entry name" value="HATPase"/>
    <property type="match status" value="1"/>
</dbReference>
<keyword evidence="8 11" id="KW-1133">Transmembrane helix</keyword>
<dbReference type="Gene3D" id="3.30.565.10">
    <property type="entry name" value="Histidine kinase-like ATPase, C-terminal domain"/>
    <property type="match status" value="1"/>
</dbReference>
<dbReference type="SMART" id="SM00304">
    <property type="entry name" value="HAMP"/>
    <property type="match status" value="1"/>
</dbReference>
<dbReference type="InterPro" id="IPR003594">
    <property type="entry name" value="HATPase_dom"/>
</dbReference>
<evidence type="ECO:0000256" key="7">
    <source>
        <dbReference type="ARBA" id="ARBA00022777"/>
    </source>
</evidence>
<dbReference type="InterPro" id="IPR003661">
    <property type="entry name" value="HisK_dim/P_dom"/>
</dbReference>
<evidence type="ECO:0000313" key="14">
    <source>
        <dbReference type="EMBL" id="SUZ51070.1"/>
    </source>
</evidence>
<dbReference type="PANTHER" id="PTHR45436">
    <property type="entry name" value="SENSOR HISTIDINE KINASE YKOH"/>
    <property type="match status" value="1"/>
</dbReference>
<keyword evidence="5" id="KW-0808">Transferase</keyword>
<dbReference type="Gene3D" id="1.10.287.130">
    <property type="match status" value="1"/>
</dbReference>